<keyword evidence="1" id="KW-1133">Transmembrane helix</keyword>
<feature type="transmembrane region" description="Helical" evidence="1">
    <location>
        <begin position="334"/>
        <end position="355"/>
    </location>
</feature>
<gene>
    <name evidence="2" type="ORF">HNP37_001794</name>
</gene>
<keyword evidence="1" id="KW-0472">Membrane</keyword>
<reference evidence="2 3" key="1">
    <citation type="submission" date="2020-08" db="EMBL/GenBank/DDBJ databases">
        <title>Functional genomics of gut bacteria from endangered species of beetles.</title>
        <authorList>
            <person name="Carlos-Shanley C."/>
        </authorList>
    </citation>
    <scope>NUCLEOTIDE SEQUENCE [LARGE SCALE GENOMIC DNA]</scope>
    <source>
        <strain evidence="2 3">S00142</strain>
    </source>
</reference>
<name>A0A7W7IWP8_9FLAO</name>
<feature type="transmembrane region" description="Helical" evidence="1">
    <location>
        <begin position="190"/>
        <end position="215"/>
    </location>
</feature>
<evidence type="ECO:0000313" key="2">
    <source>
        <dbReference type="EMBL" id="MBB4801733.1"/>
    </source>
</evidence>
<comment type="caution">
    <text evidence="2">The sequence shown here is derived from an EMBL/GenBank/DDBJ whole genome shotgun (WGS) entry which is preliminary data.</text>
</comment>
<keyword evidence="3" id="KW-1185">Reference proteome</keyword>
<keyword evidence="1" id="KW-0812">Transmembrane</keyword>
<dbReference type="Proteomes" id="UP000561681">
    <property type="component" value="Unassembled WGS sequence"/>
</dbReference>
<sequence>MGWKIKYFFQLHKWLGRILGVIFVVISLSGTLLLFRKDVDRYVNKTIYHRESHKVKLSVDSVYRIVQEKYPDIKKIVLHDFPENRYEPYEFMLYRFQNDLFDNSLAYVFIDQYTGQVIRDGNYEESVGMFFRWLYSLHYNLLSGRLGEMIVVIVGVLMMISIISGVIVYKKHFWKTLTFQITFKKRKNKASLWHRVLGVWSIVLNSILIISGIWINWPSLTASHTSHHQRDYRTGSIGANLDSILKYTKASYPSFAVIAIDIPQLNNMPIVVKGHISTNKFPLYAGKSSFILFDTKTGAPIEFKNIEESSFDKRMSWINYQLHIGAWGGYLVRFFYLFIGMFPVVLGFTGLYIWYKKKEKR</sequence>
<proteinExistence type="predicted"/>
<evidence type="ECO:0000256" key="1">
    <source>
        <dbReference type="SAM" id="Phobius"/>
    </source>
</evidence>
<dbReference type="Pfam" id="PF03929">
    <property type="entry name" value="PepSY_TM"/>
    <property type="match status" value="1"/>
</dbReference>
<feature type="transmembrane region" description="Helical" evidence="1">
    <location>
        <begin position="14"/>
        <end position="35"/>
    </location>
</feature>
<dbReference type="RefSeq" id="WP_184160456.1">
    <property type="nucleotide sequence ID" value="NZ_JACHLD010000002.1"/>
</dbReference>
<dbReference type="InterPro" id="IPR005625">
    <property type="entry name" value="PepSY-ass_TM"/>
</dbReference>
<feature type="transmembrane region" description="Helical" evidence="1">
    <location>
        <begin position="149"/>
        <end position="169"/>
    </location>
</feature>
<accession>A0A7W7IWP8</accession>
<protein>
    <submittedName>
        <fullName evidence="2">Putative iron-regulated membrane protein</fullName>
    </submittedName>
</protein>
<dbReference type="AlphaFoldDB" id="A0A7W7IWP8"/>
<evidence type="ECO:0000313" key="3">
    <source>
        <dbReference type="Proteomes" id="UP000561681"/>
    </source>
</evidence>
<organism evidence="2 3">
    <name type="scientific">Flavobacterium nitrogenifigens</name>
    <dbReference type="NCBI Taxonomy" id="1617283"/>
    <lineage>
        <taxon>Bacteria</taxon>
        <taxon>Pseudomonadati</taxon>
        <taxon>Bacteroidota</taxon>
        <taxon>Flavobacteriia</taxon>
        <taxon>Flavobacteriales</taxon>
        <taxon>Flavobacteriaceae</taxon>
        <taxon>Flavobacterium</taxon>
    </lineage>
</organism>
<dbReference type="EMBL" id="JACHLD010000002">
    <property type="protein sequence ID" value="MBB4801733.1"/>
    <property type="molecule type" value="Genomic_DNA"/>
</dbReference>
<dbReference type="PANTHER" id="PTHR34219">
    <property type="entry name" value="IRON-REGULATED INNER MEMBRANE PROTEIN-RELATED"/>
    <property type="match status" value="1"/>
</dbReference>